<organism evidence="2 3">
    <name type="scientific">Didymosphaeria variabile</name>
    <dbReference type="NCBI Taxonomy" id="1932322"/>
    <lineage>
        <taxon>Eukaryota</taxon>
        <taxon>Fungi</taxon>
        <taxon>Dikarya</taxon>
        <taxon>Ascomycota</taxon>
        <taxon>Pezizomycotina</taxon>
        <taxon>Dothideomycetes</taxon>
        <taxon>Pleosporomycetidae</taxon>
        <taxon>Pleosporales</taxon>
        <taxon>Massarineae</taxon>
        <taxon>Didymosphaeriaceae</taxon>
        <taxon>Didymosphaeria</taxon>
    </lineage>
</organism>
<reference evidence="2" key="1">
    <citation type="submission" date="2022-10" db="EMBL/GenBank/DDBJ databases">
        <title>Tapping the CABI collections for fungal endophytes: first genome assemblies for Collariella, Neodidymelliopsis, Ascochyta clinopodiicola, Didymella pomorum, Didymosphaeria variabile, Neocosmospora piperis and Neocucurbitaria cava.</title>
        <authorList>
            <person name="Hill R."/>
        </authorList>
    </citation>
    <scope>NUCLEOTIDE SEQUENCE</scope>
    <source>
        <strain evidence="2">IMI 356815</strain>
    </source>
</reference>
<dbReference type="OrthoDB" id="5355526at2759"/>
<name>A0A9W8XT68_9PLEO</name>
<evidence type="ECO:0000313" key="3">
    <source>
        <dbReference type="Proteomes" id="UP001140513"/>
    </source>
</evidence>
<evidence type="ECO:0000313" key="2">
    <source>
        <dbReference type="EMBL" id="KAJ4357180.1"/>
    </source>
</evidence>
<comment type="caution">
    <text evidence="2">The sequence shown here is derived from an EMBL/GenBank/DDBJ whole genome shotgun (WGS) entry which is preliminary data.</text>
</comment>
<evidence type="ECO:0000256" key="1">
    <source>
        <dbReference type="SAM" id="MobiDB-lite"/>
    </source>
</evidence>
<dbReference type="GeneID" id="80905285"/>
<dbReference type="EMBL" id="JAPEUX010000002">
    <property type="protein sequence ID" value="KAJ4357180.1"/>
    <property type="molecule type" value="Genomic_DNA"/>
</dbReference>
<dbReference type="AlphaFoldDB" id="A0A9W8XT68"/>
<proteinExistence type="predicted"/>
<accession>A0A9W8XT68</accession>
<feature type="region of interest" description="Disordered" evidence="1">
    <location>
        <begin position="1"/>
        <end position="73"/>
    </location>
</feature>
<dbReference type="Proteomes" id="UP001140513">
    <property type="component" value="Unassembled WGS sequence"/>
</dbReference>
<protein>
    <submittedName>
        <fullName evidence="2">Uncharacterized protein</fullName>
    </submittedName>
</protein>
<feature type="region of interest" description="Disordered" evidence="1">
    <location>
        <begin position="257"/>
        <end position="277"/>
    </location>
</feature>
<dbReference type="RefSeq" id="XP_056074039.1">
    <property type="nucleotide sequence ID" value="XM_056210566.1"/>
</dbReference>
<keyword evidence="3" id="KW-1185">Reference proteome</keyword>
<gene>
    <name evidence="2" type="ORF">N0V89_001755</name>
</gene>
<sequence length="516" mass="58253">MDRTYYVAARTPQSARSVKEEQVASKPRPRPGEVVDWPKADGPSDSGIYQSDEDRSWDPLKSFSGAEDKSSVASSDEGSIFSIASLASSATDLSKASGYSATQIATATREVLLILRDDEVLQPLYKTAIEGDIGPDRFVNNFRRLLKLYAEDLKEEARDRIEFLAARLVAVKARHLAESILEKFWNSAVAPTLAPLDSKSKAIFAKEDSSDEEGEDEVEDDGIFQDLVIAQDFLVESNAFDDLRSRFREFIHSPKASTKKPTAKGKERALDEEDDSYSGKTTRESFVAAFSGFLGQDEPGDLAVARFTKAFAHDPELHELHKAALAELEKELLVTKYSRILVLYFKDLSEEAERETDRAIIQEFRKRSNIKIIVNATFHNIILDIVEVNERALLQRDSSSLTSRLAEQQQRVHNHTELRNSPDSEHRLDYNFLQRGVAFRKMALKIRLLSLPTSLREIVETVPKSTIKLSSVHNTSVLNKLKGFAEDHIVLEWDCIVDSLYTASYLKHTQMFFRKL</sequence>
<feature type="compositionally biased region" description="Basic and acidic residues" evidence="1">
    <location>
        <begin position="30"/>
        <end position="39"/>
    </location>
</feature>